<evidence type="ECO:0000256" key="1">
    <source>
        <dbReference type="SAM" id="Phobius"/>
    </source>
</evidence>
<keyword evidence="1" id="KW-0812">Transmembrane</keyword>
<accession>A0ABM9JYI5</accession>
<dbReference type="Proteomes" id="UP001189757">
    <property type="component" value="Unassembled WGS sequence"/>
</dbReference>
<gene>
    <name evidence="2" type="ORF">LMG18101_00389</name>
</gene>
<organism evidence="2 3">
    <name type="scientific">Ralstonia flaminis</name>
    <dbReference type="NCBI Taxonomy" id="3058597"/>
    <lineage>
        <taxon>Bacteria</taxon>
        <taxon>Pseudomonadati</taxon>
        <taxon>Pseudomonadota</taxon>
        <taxon>Betaproteobacteria</taxon>
        <taxon>Burkholderiales</taxon>
        <taxon>Burkholderiaceae</taxon>
        <taxon>Ralstonia</taxon>
    </lineage>
</organism>
<evidence type="ECO:0000313" key="3">
    <source>
        <dbReference type="Proteomes" id="UP001189757"/>
    </source>
</evidence>
<proteinExistence type="predicted"/>
<comment type="caution">
    <text evidence="2">The sequence shown here is derived from an EMBL/GenBank/DDBJ whole genome shotgun (WGS) entry which is preliminary data.</text>
</comment>
<keyword evidence="1" id="KW-0472">Membrane</keyword>
<reference evidence="2 3" key="1">
    <citation type="submission" date="2023-07" db="EMBL/GenBank/DDBJ databases">
        <authorList>
            <person name="Peeters C."/>
        </authorList>
    </citation>
    <scope>NUCLEOTIDE SEQUENCE [LARGE SCALE GENOMIC DNA]</scope>
    <source>
        <strain evidence="2 3">LMG 18101</strain>
    </source>
</reference>
<feature type="transmembrane region" description="Helical" evidence="1">
    <location>
        <begin position="20"/>
        <end position="41"/>
    </location>
</feature>
<keyword evidence="1" id="KW-1133">Transmembrane helix</keyword>
<dbReference type="EMBL" id="CATZLL010000001">
    <property type="protein sequence ID" value="CAJ0808551.1"/>
    <property type="molecule type" value="Genomic_DNA"/>
</dbReference>
<evidence type="ECO:0000313" key="2">
    <source>
        <dbReference type="EMBL" id="CAJ0808551.1"/>
    </source>
</evidence>
<keyword evidence="3" id="KW-1185">Reference proteome</keyword>
<name>A0ABM9JYI5_9RALS</name>
<protein>
    <submittedName>
        <fullName evidence="2">Uncharacterized protein</fullName>
    </submittedName>
</protein>
<sequence>MGEIPLCIFTPDICYAAVTAPVLSLVLLISELLEFFCWAALNPR</sequence>